<dbReference type="Proteomes" id="UP000222106">
    <property type="component" value="Unassembled WGS sequence"/>
</dbReference>
<evidence type="ECO:0000313" key="4">
    <source>
        <dbReference type="EMBL" id="PFG39365.1"/>
    </source>
</evidence>
<comment type="similarity">
    <text evidence="3">Belongs to the gas vesicle GvpA family.</text>
</comment>
<reference evidence="4 5" key="1">
    <citation type="submission" date="2017-10" db="EMBL/GenBank/DDBJ databases">
        <title>Sequencing the genomes of 1000 actinobacteria strains.</title>
        <authorList>
            <person name="Klenk H.-P."/>
        </authorList>
    </citation>
    <scope>NUCLEOTIDE SEQUENCE [LARGE SCALE GENOMIC DNA]</scope>
    <source>
        <strain evidence="4 5">DSM 21838</strain>
    </source>
</reference>
<evidence type="ECO:0000256" key="2">
    <source>
        <dbReference type="ARBA" id="ARBA00035108"/>
    </source>
</evidence>
<evidence type="ECO:0000256" key="1">
    <source>
        <dbReference type="ARBA" id="ARBA00022987"/>
    </source>
</evidence>
<dbReference type="InterPro" id="IPR050530">
    <property type="entry name" value="GvpA"/>
</dbReference>
<evidence type="ECO:0000256" key="3">
    <source>
        <dbReference type="ARBA" id="ARBA00035646"/>
    </source>
</evidence>
<keyword evidence="1" id="KW-0304">Gas vesicle</keyword>
<comment type="caution">
    <text evidence="4">The sequence shown here is derived from an EMBL/GenBank/DDBJ whole genome shotgun (WGS) entry which is preliminary data.</text>
</comment>
<name>A0A2A9EMA2_9MICO</name>
<dbReference type="GO" id="GO:0031411">
    <property type="term" value="C:gas vesicle"/>
    <property type="evidence" value="ECO:0007669"/>
    <property type="project" value="UniProtKB-SubCell"/>
</dbReference>
<dbReference type="PANTHER" id="PTHR35344:SF4">
    <property type="entry name" value="GAS VESICLE PROTEIN A1"/>
    <property type="match status" value="1"/>
</dbReference>
<dbReference type="InterPro" id="IPR000638">
    <property type="entry name" value="Gas-vesicle_GvpA-like"/>
</dbReference>
<evidence type="ECO:0000313" key="5">
    <source>
        <dbReference type="Proteomes" id="UP000222106"/>
    </source>
</evidence>
<protein>
    <submittedName>
        <fullName evidence="4">Gas vesicle protein GvpA/GvpJ/GvpM family</fullName>
    </submittedName>
</protein>
<dbReference type="GO" id="GO:0012506">
    <property type="term" value="C:vesicle membrane"/>
    <property type="evidence" value="ECO:0007669"/>
    <property type="project" value="InterPro"/>
</dbReference>
<comment type="subcellular location">
    <subcellularLocation>
        <location evidence="2">Gas vesicle</location>
    </subcellularLocation>
</comment>
<dbReference type="GO" id="GO:0005198">
    <property type="term" value="F:structural molecule activity"/>
    <property type="evidence" value="ECO:0007669"/>
    <property type="project" value="InterPro"/>
</dbReference>
<keyword evidence="5" id="KW-1185">Reference proteome</keyword>
<dbReference type="Pfam" id="PF00741">
    <property type="entry name" value="Gas_vesicle"/>
    <property type="match status" value="1"/>
</dbReference>
<dbReference type="EMBL" id="PDJI01000004">
    <property type="protein sequence ID" value="PFG39365.1"/>
    <property type="molecule type" value="Genomic_DNA"/>
</dbReference>
<accession>A0A2A9EMA2</accession>
<dbReference type="PANTHER" id="PTHR35344">
    <property type="entry name" value="GAS VESICLE STRUCTURAL PROTEIN 2-RELATED"/>
    <property type="match status" value="1"/>
</dbReference>
<organism evidence="4 5">
    <name type="scientific">Georgenia soli</name>
    <dbReference type="NCBI Taxonomy" id="638953"/>
    <lineage>
        <taxon>Bacteria</taxon>
        <taxon>Bacillati</taxon>
        <taxon>Actinomycetota</taxon>
        <taxon>Actinomycetes</taxon>
        <taxon>Micrococcales</taxon>
        <taxon>Bogoriellaceae</taxon>
        <taxon>Georgenia</taxon>
    </lineage>
</organism>
<proteinExistence type="inferred from homology"/>
<gene>
    <name evidence="4" type="ORF">ATJ97_1869</name>
</gene>
<dbReference type="RefSeq" id="WP_211287125.1">
    <property type="nucleotide sequence ID" value="NZ_PDJI01000004.1"/>
</dbReference>
<dbReference type="AlphaFoldDB" id="A0A2A9EMA2"/>
<sequence length="317" mass="34466">MAEPAAQAVAPRAMEPTRDLGATLPDLLEVLLNKGVYLDLDLIITVADIPLIGVNLRATIAGIETMLEYGMMRSWDEQTREWVRRSVSRHLPLAEDEEIVMRMAGGHRDDERHGTWRPGTVYLTSRRLIVWRADPKEVLWQARLEDVTGVDLRTERSIGGEDRVRLAVTTTDGTATLSAAAPERLHGMLREQGIGPAAPARNPRPESAAHEGSLWYQEQLASGPVWRGGTAVVDRAGGVTWKGALDQRPAVRLRAEQLLSVDVESGRTPAGSAVVVVRTPTGGVRFAAQDPGPWVRALRRASRAARPELSAGAGGKP</sequence>